<dbReference type="Gene3D" id="2.60.40.150">
    <property type="entry name" value="C2 domain"/>
    <property type="match status" value="3"/>
</dbReference>
<keyword evidence="2 9" id="KW-0812">Transmembrane</keyword>
<comment type="subcellular location">
    <subcellularLocation>
        <location evidence="1">Membrane</location>
        <topology evidence="1">Multi-pass membrane protein</topology>
    </subcellularLocation>
</comment>
<dbReference type="PANTHER" id="PTHR45911:SF4">
    <property type="entry name" value="MULTIPLE C2 AND TRANSMEMBRANE DOMAIN-CONTAINING PROTEIN"/>
    <property type="match status" value="1"/>
</dbReference>
<dbReference type="InterPro" id="IPR035892">
    <property type="entry name" value="C2_domain_sf"/>
</dbReference>
<keyword evidence="3" id="KW-0479">Metal-binding</keyword>
<name>A0AA35XE50_GEOBA</name>
<feature type="transmembrane region" description="Helical" evidence="9">
    <location>
        <begin position="455"/>
        <end position="485"/>
    </location>
</feature>
<dbReference type="PROSITE" id="PS50004">
    <property type="entry name" value="C2"/>
    <property type="match status" value="3"/>
</dbReference>
<dbReference type="EMBL" id="CASHTH010004282">
    <property type="protein sequence ID" value="CAI8055463.1"/>
    <property type="molecule type" value="Genomic_DNA"/>
</dbReference>
<evidence type="ECO:0000256" key="5">
    <source>
        <dbReference type="ARBA" id="ARBA00022837"/>
    </source>
</evidence>
<dbReference type="PRINTS" id="PR00360">
    <property type="entry name" value="C2DOMAIN"/>
</dbReference>
<evidence type="ECO:0000313" key="12">
    <source>
        <dbReference type="Proteomes" id="UP001174909"/>
    </source>
</evidence>
<dbReference type="SMART" id="SM00239">
    <property type="entry name" value="C2"/>
    <property type="match status" value="3"/>
</dbReference>
<evidence type="ECO:0000256" key="7">
    <source>
        <dbReference type="ARBA" id="ARBA00023136"/>
    </source>
</evidence>
<sequence>MVVNRNLNPEWNEAFSFITSQLSAPLEVKVYDHDFGSIDDYMGGAIVSLDYHAHGELRIVNVGLADPSARETSLGYIRLFLLISEYTEEHGELDSTVPHSIHEWNSILTIHLLKGNKLPSMDTNGFSDPYCKFKLGRQKRRSKVVSRCLNPDWKEQFDMRMYRGEPTTLHIEVWDWNLMQPDDFIGETCVELDTLSKEQTHDLTLPLSGDLPDYDNGTVHLLLTITGTTAQEVVDGGTSLCPYPRRAVEVVEKEMRDLMNKYVLSRSLNFHQLGDVGHVTVVIERVDGLTKTADVFAIAEVGNSQARTHTIYKTTSPQWNKAFHFDVKDIHSALEIAVYSDKSKPELIGKIKIPLLRLENRLNRGYVLKSKRCVEASQGVLYLKCELAYQPVRAALRTLKPRESKLMEREAPFQRKVLMHNIKRITALVNDLSSSMAIIRHIYNWENKLHSTLALLVFIGVCVILELWMVPLLLVGGLAVQYVLVYGRGHHRWQRLAKRQSITASSESLDRPPLEVVGGEWSDLDDDLEEEGKGGKGGRNLRGKFRQIQGILLIVQNVLGEIADNGERLSNLFAWKVPFLCWLCISLLSLVTVLTYLIPLRYIILIWGVNKLTKKLRRPNYIPHNELMDLVSCSPTDHDLLQFRELPLRRLSAAVTSRGRSHGGKPHPRSRSPQLRPRSQSNAHPKKAQVQQAN</sequence>
<feature type="compositionally biased region" description="Basic residues" evidence="8">
    <location>
        <begin position="659"/>
        <end position="670"/>
    </location>
</feature>
<dbReference type="GO" id="GO:0005509">
    <property type="term" value="F:calcium ion binding"/>
    <property type="evidence" value="ECO:0007669"/>
    <property type="project" value="TreeGrafter"/>
</dbReference>
<keyword evidence="7 9" id="KW-0472">Membrane</keyword>
<dbReference type="Proteomes" id="UP001174909">
    <property type="component" value="Unassembled WGS sequence"/>
</dbReference>
<evidence type="ECO:0000256" key="8">
    <source>
        <dbReference type="SAM" id="MobiDB-lite"/>
    </source>
</evidence>
<feature type="domain" description="C2" evidence="10">
    <location>
        <begin position="1"/>
        <end position="62"/>
    </location>
</feature>
<evidence type="ECO:0000256" key="4">
    <source>
        <dbReference type="ARBA" id="ARBA00022737"/>
    </source>
</evidence>
<dbReference type="InterPro" id="IPR013583">
    <property type="entry name" value="MCTP_C"/>
</dbReference>
<feature type="transmembrane region" description="Helical" evidence="9">
    <location>
        <begin position="579"/>
        <end position="609"/>
    </location>
</feature>
<feature type="compositionally biased region" description="Low complexity" evidence="8">
    <location>
        <begin position="671"/>
        <end position="681"/>
    </location>
</feature>
<dbReference type="SUPFAM" id="SSF49562">
    <property type="entry name" value="C2 domain (Calcium/lipid-binding domain, CaLB)"/>
    <property type="match status" value="3"/>
</dbReference>
<evidence type="ECO:0000256" key="6">
    <source>
        <dbReference type="ARBA" id="ARBA00022989"/>
    </source>
</evidence>
<dbReference type="InterPro" id="IPR000008">
    <property type="entry name" value="C2_dom"/>
</dbReference>
<reference evidence="11" key="1">
    <citation type="submission" date="2023-03" db="EMBL/GenBank/DDBJ databases">
        <authorList>
            <person name="Steffen K."/>
            <person name="Cardenas P."/>
        </authorList>
    </citation>
    <scope>NUCLEOTIDE SEQUENCE</scope>
</reference>
<dbReference type="PANTHER" id="PTHR45911">
    <property type="entry name" value="C2 DOMAIN-CONTAINING PROTEIN"/>
    <property type="match status" value="1"/>
</dbReference>
<feature type="domain" description="C2" evidence="10">
    <location>
        <begin position="89"/>
        <end position="205"/>
    </location>
</feature>
<comment type="caution">
    <text evidence="11">The sequence shown here is derived from an EMBL/GenBank/DDBJ whole genome shotgun (WGS) entry which is preliminary data.</text>
</comment>
<dbReference type="Pfam" id="PF08372">
    <property type="entry name" value="PRT_C"/>
    <property type="match status" value="1"/>
</dbReference>
<evidence type="ECO:0000313" key="11">
    <source>
        <dbReference type="EMBL" id="CAI8055463.1"/>
    </source>
</evidence>
<keyword evidence="5" id="KW-0106">Calcium</keyword>
<dbReference type="Pfam" id="PF00168">
    <property type="entry name" value="C2"/>
    <property type="match status" value="3"/>
</dbReference>
<dbReference type="AlphaFoldDB" id="A0AA35XE50"/>
<gene>
    <name evidence="11" type="ORF">GBAR_LOCUS30282</name>
</gene>
<dbReference type="CDD" id="cd08376">
    <property type="entry name" value="C2B_MCTP_PRT"/>
    <property type="match status" value="1"/>
</dbReference>
<keyword evidence="12" id="KW-1185">Reference proteome</keyword>
<organism evidence="11 12">
    <name type="scientific">Geodia barretti</name>
    <name type="common">Barrett's horny sponge</name>
    <dbReference type="NCBI Taxonomy" id="519541"/>
    <lineage>
        <taxon>Eukaryota</taxon>
        <taxon>Metazoa</taxon>
        <taxon>Porifera</taxon>
        <taxon>Demospongiae</taxon>
        <taxon>Heteroscleromorpha</taxon>
        <taxon>Tetractinellida</taxon>
        <taxon>Astrophorina</taxon>
        <taxon>Geodiidae</taxon>
        <taxon>Geodia</taxon>
    </lineage>
</organism>
<feature type="domain" description="C2" evidence="10">
    <location>
        <begin position="260"/>
        <end position="370"/>
    </location>
</feature>
<dbReference type="GO" id="GO:0016020">
    <property type="term" value="C:membrane"/>
    <property type="evidence" value="ECO:0007669"/>
    <property type="project" value="UniProtKB-SubCell"/>
</dbReference>
<keyword evidence="6 9" id="KW-1133">Transmembrane helix</keyword>
<keyword evidence="4" id="KW-0677">Repeat</keyword>
<feature type="region of interest" description="Disordered" evidence="8">
    <location>
        <begin position="655"/>
        <end position="694"/>
    </location>
</feature>
<evidence type="ECO:0000256" key="3">
    <source>
        <dbReference type="ARBA" id="ARBA00022723"/>
    </source>
</evidence>
<evidence type="ECO:0000256" key="2">
    <source>
        <dbReference type="ARBA" id="ARBA00022692"/>
    </source>
</evidence>
<evidence type="ECO:0000256" key="1">
    <source>
        <dbReference type="ARBA" id="ARBA00004141"/>
    </source>
</evidence>
<proteinExistence type="predicted"/>
<evidence type="ECO:0000259" key="10">
    <source>
        <dbReference type="PROSITE" id="PS50004"/>
    </source>
</evidence>
<accession>A0AA35XE50</accession>
<protein>
    <submittedName>
        <fullName evidence="11">Multiple C2 and transmembrane domain-containing protein 1</fullName>
    </submittedName>
</protein>
<evidence type="ECO:0000256" key="9">
    <source>
        <dbReference type="SAM" id="Phobius"/>
    </source>
</evidence>